<dbReference type="InterPro" id="IPR050300">
    <property type="entry name" value="GDXG_lipolytic_enzyme"/>
</dbReference>
<name>A0A5C5YGC8_9BACT</name>
<evidence type="ECO:0000259" key="3">
    <source>
        <dbReference type="Pfam" id="PF20434"/>
    </source>
</evidence>
<dbReference type="Proteomes" id="UP000318478">
    <property type="component" value="Unassembled WGS sequence"/>
</dbReference>
<feature type="chain" id="PRO_5023095571" evidence="2">
    <location>
        <begin position="23"/>
        <end position="309"/>
    </location>
</feature>
<dbReference type="OrthoDB" id="9794725at2"/>
<organism evidence="4 5">
    <name type="scientific">Posidoniimonas polymericola</name>
    <dbReference type="NCBI Taxonomy" id="2528002"/>
    <lineage>
        <taxon>Bacteria</taxon>
        <taxon>Pseudomonadati</taxon>
        <taxon>Planctomycetota</taxon>
        <taxon>Planctomycetia</taxon>
        <taxon>Pirellulales</taxon>
        <taxon>Lacipirellulaceae</taxon>
        <taxon>Posidoniimonas</taxon>
    </lineage>
</organism>
<dbReference type="RefSeq" id="WP_146588784.1">
    <property type="nucleotide sequence ID" value="NZ_SJPO01000008.1"/>
</dbReference>
<dbReference type="SUPFAM" id="SSF53474">
    <property type="entry name" value="alpha/beta-Hydrolases"/>
    <property type="match status" value="1"/>
</dbReference>
<protein>
    <submittedName>
        <fullName evidence="4">Acetylxylan esterase</fullName>
        <ecNumber evidence="4">3.1.1.72</ecNumber>
    </submittedName>
</protein>
<accession>A0A5C5YGC8</accession>
<dbReference type="Pfam" id="PF20434">
    <property type="entry name" value="BD-FAE"/>
    <property type="match status" value="1"/>
</dbReference>
<feature type="signal peptide" evidence="2">
    <location>
        <begin position="1"/>
        <end position="22"/>
    </location>
</feature>
<evidence type="ECO:0000313" key="4">
    <source>
        <dbReference type="EMBL" id="TWT74430.1"/>
    </source>
</evidence>
<proteinExistence type="predicted"/>
<keyword evidence="5" id="KW-1185">Reference proteome</keyword>
<evidence type="ECO:0000256" key="2">
    <source>
        <dbReference type="SAM" id="SignalP"/>
    </source>
</evidence>
<gene>
    <name evidence="4" type="primary">axeA1_2</name>
    <name evidence="4" type="ORF">Pla123a_32530</name>
</gene>
<sequence precursor="true">MHLRYALLLTAALLTPMTNAHAQPDADHKYDVPLLQGDSGFEEQRVVRGEPPRQDIWVGKSPNSSLRVFVPAEGQPTAAVVICPGGGYAGLSYVKEGVWVAKWFRERGVAAGVLTYRTGGGGNQHPAPLSDAQAALQHMRQQAGELGYPADKVGVMGFSAGGHLAATASMQFATGSPNSDDEAVTSRPDFSVLGYPVITMGDATHSGSRNNLLGQVSDEEAAKMSADLNVTDQTPPTFIFHAQDDGGVPVENALLYFRACTAHGVPAEMHLFERGGHGFGMWRDNEPVSAWPELLEAWMVSRDLMGKQD</sequence>
<dbReference type="Gene3D" id="3.40.50.1820">
    <property type="entry name" value="alpha/beta hydrolase"/>
    <property type="match status" value="1"/>
</dbReference>
<keyword evidence="2" id="KW-0732">Signal</keyword>
<comment type="caution">
    <text evidence="4">The sequence shown here is derived from an EMBL/GenBank/DDBJ whole genome shotgun (WGS) entry which is preliminary data.</text>
</comment>
<evidence type="ECO:0000256" key="1">
    <source>
        <dbReference type="ARBA" id="ARBA00022801"/>
    </source>
</evidence>
<evidence type="ECO:0000313" key="5">
    <source>
        <dbReference type="Proteomes" id="UP000318478"/>
    </source>
</evidence>
<dbReference type="PANTHER" id="PTHR48081:SF6">
    <property type="entry name" value="PEPTIDASE S9 PROLYL OLIGOPEPTIDASE CATALYTIC DOMAIN-CONTAINING PROTEIN"/>
    <property type="match status" value="1"/>
</dbReference>
<feature type="domain" description="BD-FAE-like" evidence="3">
    <location>
        <begin position="68"/>
        <end position="253"/>
    </location>
</feature>
<dbReference type="PANTHER" id="PTHR48081">
    <property type="entry name" value="AB HYDROLASE SUPERFAMILY PROTEIN C4A8.06C"/>
    <property type="match status" value="1"/>
</dbReference>
<dbReference type="AlphaFoldDB" id="A0A5C5YGC8"/>
<dbReference type="EC" id="3.1.1.72" evidence="4"/>
<dbReference type="InterPro" id="IPR049492">
    <property type="entry name" value="BD-FAE-like_dom"/>
</dbReference>
<dbReference type="InterPro" id="IPR029058">
    <property type="entry name" value="AB_hydrolase_fold"/>
</dbReference>
<dbReference type="EMBL" id="SJPO01000008">
    <property type="protein sequence ID" value="TWT74430.1"/>
    <property type="molecule type" value="Genomic_DNA"/>
</dbReference>
<dbReference type="GO" id="GO:0046555">
    <property type="term" value="F:acetylxylan esterase activity"/>
    <property type="evidence" value="ECO:0007669"/>
    <property type="project" value="UniProtKB-EC"/>
</dbReference>
<reference evidence="4 5" key="1">
    <citation type="submission" date="2019-02" db="EMBL/GenBank/DDBJ databases">
        <title>Deep-cultivation of Planctomycetes and their phenomic and genomic characterization uncovers novel biology.</title>
        <authorList>
            <person name="Wiegand S."/>
            <person name="Jogler M."/>
            <person name="Boedeker C."/>
            <person name="Pinto D."/>
            <person name="Vollmers J."/>
            <person name="Rivas-Marin E."/>
            <person name="Kohn T."/>
            <person name="Peeters S.H."/>
            <person name="Heuer A."/>
            <person name="Rast P."/>
            <person name="Oberbeckmann S."/>
            <person name="Bunk B."/>
            <person name="Jeske O."/>
            <person name="Meyerdierks A."/>
            <person name="Storesund J.E."/>
            <person name="Kallscheuer N."/>
            <person name="Luecker S."/>
            <person name="Lage O.M."/>
            <person name="Pohl T."/>
            <person name="Merkel B.J."/>
            <person name="Hornburger P."/>
            <person name="Mueller R.-W."/>
            <person name="Bruemmer F."/>
            <person name="Labrenz M."/>
            <person name="Spormann A.M."/>
            <person name="Op Den Camp H."/>
            <person name="Overmann J."/>
            <person name="Amann R."/>
            <person name="Jetten M.S.M."/>
            <person name="Mascher T."/>
            <person name="Medema M.H."/>
            <person name="Devos D.P."/>
            <person name="Kaster A.-K."/>
            <person name="Ovreas L."/>
            <person name="Rohde M."/>
            <person name="Galperin M.Y."/>
            <person name="Jogler C."/>
        </authorList>
    </citation>
    <scope>NUCLEOTIDE SEQUENCE [LARGE SCALE GENOMIC DNA]</scope>
    <source>
        <strain evidence="4 5">Pla123a</strain>
    </source>
</reference>
<keyword evidence="1 4" id="KW-0378">Hydrolase</keyword>